<keyword evidence="3" id="KW-1185">Reference proteome</keyword>
<evidence type="ECO:0000256" key="1">
    <source>
        <dbReference type="SAM" id="MobiDB-lite"/>
    </source>
</evidence>
<dbReference type="Proteomes" id="UP000800092">
    <property type="component" value="Unassembled WGS sequence"/>
</dbReference>
<evidence type="ECO:0008006" key="4">
    <source>
        <dbReference type="Google" id="ProtNLM"/>
    </source>
</evidence>
<proteinExistence type="predicted"/>
<protein>
    <recommendedName>
        <fullName evidence="4">Maintenance of telomere capping protein 1</fullName>
    </recommendedName>
</protein>
<evidence type="ECO:0000313" key="2">
    <source>
        <dbReference type="EMBL" id="KAF2236418.1"/>
    </source>
</evidence>
<dbReference type="AlphaFoldDB" id="A0A6A6HF01"/>
<name>A0A6A6HF01_VIRVR</name>
<evidence type="ECO:0000313" key="3">
    <source>
        <dbReference type="Proteomes" id="UP000800092"/>
    </source>
</evidence>
<sequence>MSTKKGLTDEELLAQFDTISGDDAAPPTSDSNKPSSKPSAPSTTSKDTDDDDLLADLSALAAQRPTSRPATPRRKDVVNTPSSSTGSGRTSEDKAQITGTGSGSNALPRKSGESGTGFQQKFTPTVEDTDDGVKTQEQEAGGGGGGWWGGLFGAASAAMKTGEAFVKDLSKNEEAQKWAERVQGNAMSLRGLGNDLRTRALPTFTSLLHTLAPPISAHERLQIHLTHDLIAYPSLDPLLYATFSRVMAQVEGGDLLVLQRGTESTHRRPSETGYGSHSGGFGGGSAGGWSDGPWWKQQPQQGEVRRSLGAVRGLVEGTKLCRVQAETYAQEFFSGKGGVEEAARQATAVLSESNPVRSSDIFLALQPIVHDAPKGLFAAGAKGSSEEREKEKAEGGVQEPVEEEEPLVSFAIYLHDPIHSIAFSTVSQPIPHKWIEWLDAVSPDTEDPDDRPQLPPEIQEIIASGGVDPREWVAEWLEEILSLSFGIVAQRYVARRMGVGEGGIGRGKMREQAIESGAGEAARAL</sequence>
<dbReference type="EMBL" id="ML991785">
    <property type="protein sequence ID" value="KAF2236418.1"/>
    <property type="molecule type" value="Genomic_DNA"/>
</dbReference>
<gene>
    <name evidence="2" type="ORF">EV356DRAFT_531034</name>
</gene>
<dbReference type="InterPro" id="IPR018814">
    <property type="entry name" value="DUF5427"/>
</dbReference>
<organism evidence="2 3">
    <name type="scientific">Viridothelium virens</name>
    <name type="common">Speckled blister lichen</name>
    <name type="synonym">Trypethelium virens</name>
    <dbReference type="NCBI Taxonomy" id="1048519"/>
    <lineage>
        <taxon>Eukaryota</taxon>
        <taxon>Fungi</taxon>
        <taxon>Dikarya</taxon>
        <taxon>Ascomycota</taxon>
        <taxon>Pezizomycotina</taxon>
        <taxon>Dothideomycetes</taxon>
        <taxon>Dothideomycetes incertae sedis</taxon>
        <taxon>Trypetheliales</taxon>
        <taxon>Trypetheliaceae</taxon>
        <taxon>Viridothelium</taxon>
    </lineage>
</organism>
<feature type="region of interest" description="Disordered" evidence="1">
    <location>
        <begin position="261"/>
        <end position="282"/>
    </location>
</feature>
<dbReference type="PANTHER" id="PTHR28265:SF1">
    <property type="entry name" value="MAINTENANCE OF TELOMERE CAPPING PROTEIN 1"/>
    <property type="match status" value="1"/>
</dbReference>
<dbReference type="OrthoDB" id="5594977at2759"/>
<accession>A0A6A6HF01</accession>
<dbReference type="Pfam" id="PF10310">
    <property type="entry name" value="DUF5427"/>
    <property type="match status" value="1"/>
</dbReference>
<feature type="region of interest" description="Disordered" evidence="1">
    <location>
        <begin position="380"/>
        <end position="401"/>
    </location>
</feature>
<feature type="compositionally biased region" description="Low complexity" evidence="1">
    <location>
        <begin position="26"/>
        <end position="45"/>
    </location>
</feature>
<feature type="region of interest" description="Disordered" evidence="1">
    <location>
        <begin position="1"/>
        <end position="146"/>
    </location>
</feature>
<dbReference type="PANTHER" id="PTHR28265">
    <property type="entry name" value="MAINTENANCE OF TELOMERE CAPPING PROTEIN 1"/>
    <property type="match status" value="1"/>
</dbReference>
<reference evidence="2" key="1">
    <citation type="journal article" date="2020" name="Stud. Mycol.">
        <title>101 Dothideomycetes genomes: a test case for predicting lifestyles and emergence of pathogens.</title>
        <authorList>
            <person name="Haridas S."/>
            <person name="Albert R."/>
            <person name="Binder M."/>
            <person name="Bloem J."/>
            <person name="Labutti K."/>
            <person name="Salamov A."/>
            <person name="Andreopoulos B."/>
            <person name="Baker S."/>
            <person name="Barry K."/>
            <person name="Bills G."/>
            <person name="Bluhm B."/>
            <person name="Cannon C."/>
            <person name="Castanera R."/>
            <person name="Culley D."/>
            <person name="Daum C."/>
            <person name="Ezra D."/>
            <person name="Gonzalez J."/>
            <person name="Henrissat B."/>
            <person name="Kuo A."/>
            <person name="Liang C."/>
            <person name="Lipzen A."/>
            <person name="Lutzoni F."/>
            <person name="Magnuson J."/>
            <person name="Mondo S."/>
            <person name="Nolan M."/>
            <person name="Ohm R."/>
            <person name="Pangilinan J."/>
            <person name="Park H.-J."/>
            <person name="Ramirez L."/>
            <person name="Alfaro M."/>
            <person name="Sun H."/>
            <person name="Tritt A."/>
            <person name="Yoshinaga Y."/>
            <person name="Zwiers L.-H."/>
            <person name="Turgeon B."/>
            <person name="Goodwin S."/>
            <person name="Spatafora J."/>
            <person name="Crous P."/>
            <person name="Grigoriev I."/>
        </authorList>
    </citation>
    <scope>NUCLEOTIDE SEQUENCE</scope>
    <source>
        <strain evidence="2">Tuck. ex Michener</strain>
    </source>
</reference>
<feature type="compositionally biased region" description="Basic and acidic residues" evidence="1">
    <location>
        <begin position="384"/>
        <end position="394"/>
    </location>
</feature>